<evidence type="ECO:0000259" key="6">
    <source>
        <dbReference type="Pfam" id="PF08281"/>
    </source>
</evidence>
<feature type="domain" description="RNA polymerase sigma factor 70 region 4 type 2" evidence="6">
    <location>
        <begin position="102"/>
        <end position="147"/>
    </location>
</feature>
<keyword evidence="2" id="KW-0805">Transcription regulation</keyword>
<dbReference type="Gene3D" id="1.10.10.10">
    <property type="entry name" value="Winged helix-like DNA-binding domain superfamily/Winged helix DNA-binding domain"/>
    <property type="match status" value="1"/>
</dbReference>
<dbReference type="InterPro" id="IPR013325">
    <property type="entry name" value="RNA_pol_sigma_r2"/>
</dbReference>
<dbReference type="GO" id="GO:0003677">
    <property type="term" value="F:DNA binding"/>
    <property type="evidence" value="ECO:0007669"/>
    <property type="project" value="InterPro"/>
</dbReference>
<gene>
    <name evidence="7" type="ORF">SAMN05216554_0915</name>
</gene>
<dbReference type="InterPro" id="IPR039425">
    <property type="entry name" value="RNA_pol_sigma-70-like"/>
</dbReference>
<evidence type="ECO:0000256" key="3">
    <source>
        <dbReference type="ARBA" id="ARBA00023082"/>
    </source>
</evidence>
<dbReference type="InterPro" id="IPR013324">
    <property type="entry name" value="RNA_pol_sigma_r3/r4-like"/>
</dbReference>
<reference evidence="7 8" key="1">
    <citation type="submission" date="2016-10" db="EMBL/GenBank/DDBJ databases">
        <authorList>
            <person name="de Groot N.N."/>
        </authorList>
    </citation>
    <scope>NUCLEOTIDE SEQUENCE [LARGE SCALE GENOMIC DNA]</scope>
    <source>
        <strain evidence="7 8">CGMCC 4.3491</strain>
    </source>
</reference>
<dbReference type="SUPFAM" id="SSF88946">
    <property type="entry name" value="Sigma2 domain of RNA polymerase sigma factors"/>
    <property type="match status" value="1"/>
</dbReference>
<dbReference type="Pfam" id="PF08281">
    <property type="entry name" value="Sigma70_r4_2"/>
    <property type="match status" value="1"/>
</dbReference>
<dbReference type="PANTHER" id="PTHR43133">
    <property type="entry name" value="RNA POLYMERASE ECF-TYPE SIGMA FACTO"/>
    <property type="match status" value="1"/>
</dbReference>
<accession>A0A1H3LC59</accession>
<dbReference type="PANTHER" id="PTHR43133:SF25">
    <property type="entry name" value="RNA POLYMERASE SIGMA FACTOR RFAY-RELATED"/>
    <property type="match status" value="1"/>
</dbReference>
<dbReference type="GO" id="GO:0016987">
    <property type="term" value="F:sigma factor activity"/>
    <property type="evidence" value="ECO:0007669"/>
    <property type="project" value="UniProtKB-KW"/>
</dbReference>
<evidence type="ECO:0000256" key="1">
    <source>
        <dbReference type="ARBA" id="ARBA00010641"/>
    </source>
</evidence>
<organism evidence="7 8">
    <name type="scientific">Herbiconiux ginsengi</name>
    <dbReference type="NCBI Taxonomy" id="381665"/>
    <lineage>
        <taxon>Bacteria</taxon>
        <taxon>Bacillati</taxon>
        <taxon>Actinomycetota</taxon>
        <taxon>Actinomycetes</taxon>
        <taxon>Micrococcales</taxon>
        <taxon>Microbacteriaceae</taxon>
        <taxon>Herbiconiux</taxon>
    </lineage>
</organism>
<dbReference type="InterPro" id="IPR013249">
    <property type="entry name" value="RNA_pol_sigma70_r4_t2"/>
</dbReference>
<dbReference type="InterPro" id="IPR014284">
    <property type="entry name" value="RNA_pol_sigma-70_dom"/>
</dbReference>
<evidence type="ECO:0000313" key="8">
    <source>
        <dbReference type="Proteomes" id="UP000198891"/>
    </source>
</evidence>
<evidence type="ECO:0000313" key="7">
    <source>
        <dbReference type="EMBL" id="SDY61900.1"/>
    </source>
</evidence>
<dbReference type="GO" id="GO:0006352">
    <property type="term" value="P:DNA-templated transcription initiation"/>
    <property type="evidence" value="ECO:0007669"/>
    <property type="project" value="InterPro"/>
</dbReference>
<keyword evidence="4" id="KW-0804">Transcription</keyword>
<sequence length="157" mass="16971">MIGSDPQRLRRRAISLGVRPDDADDIAQTAALRAWRSVDTLRSADAGPLCAWLDTIARNTVIDAQRGRRPVLVALDDVIADPNDVVADVEIRAALDEALVHINALPDGLRVPFLLTVIEGRSAAEVAAILHISPVTVRQRVARARRAIAHLSLARTA</sequence>
<dbReference type="Proteomes" id="UP000198891">
    <property type="component" value="Unassembled WGS sequence"/>
</dbReference>
<dbReference type="Pfam" id="PF04542">
    <property type="entry name" value="Sigma70_r2"/>
    <property type="match status" value="1"/>
</dbReference>
<protein>
    <submittedName>
        <fullName evidence="7">RNA polymerase sigma-70 factor, ECF subfamily</fullName>
    </submittedName>
</protein>
<comment type="similarity">
    <text evidence="1">Belongs to the sigma-70 factor family. ECF subfamily.</text>
</comment>
<keyword evidence="3" id="KW-0731">Sigma factor</keyword>
<dbReference type="SUPFAM" id="SSF88659">
    <property type="entry name" value="Sigma3 and sigma4 domains of RNA polymerase sigma factors"/>
    <property type="match status" value="1"/>
</dbReference>
<dbReference type="NCBIfam" id="TIGR02937">
    <property type="entry name" value="sigma70-ECF"/>
    <property type="match status" value="1"/>
</dbReference>
<dbReference type="AlphaFoldDB" id="A0A1H3LC59"/>
<evidence type="ECO:0000259" key="5">
    <source>
        <dbReference type="Pfam" id="PF04542"/>
    </source>
</evidence>
<evidence type="ECO:0000256" key="2">
    <source>
        <dbReference type="ARBA" id="ARBA00023015"/>
    </source>
</evidence>
<dbReference type="EMBL" id="FNPZ01000001">
    <property type="protein sequence ID" value="SDY61900.1"/>
    <property type="molecule type" value="Genomic_DNA"/>
</dbReference>
<name>A0A1H3LC59_9MICO</name>
<dbReference type="InterPro" id="IPR007627">
    <property type="entry name" value="RNA_pol_sigma70_r2"/>
</dbReference>
<dbReference type="InterPro" id="IPR036388">
    <property type="entry name" value="WH-like_DNA-bd_sf"/>
</dbReference>
<feature type="domain" description="RNA polymerase sigma-70 region 2" evidence="5">
    <location>
        <begin position="8"/>
        <end position="69"/>
    </location>
</feature>
<keyword evidence="8" id="KW-1185">Reference proteome</keyword>
<dbReference type="STRING" id="381665.SAMN05216554_0915"/>
<proteinExistence type="inferred from homology"/>
<evidence type="ECO:0000256" key="4">
    <source>
        <dbReference type="ARBA" id="ARBA00023163"/>
    </source>
</evidence>
<dbReference type="Gene3D" id="1.10.1740.10">
    <property type="match status" value="1"/>
</dbReference>